<evidence type="ECO:0000256" key="2">
    <source>
        <dbReference type="ARBA" id="ARBA00022603"/>
    </source>
</evidence>
<dbReference type="GO" id="GO:0008170">
    <property type="term" value="F:N-methyltransferase activity"/>
    <property type="evidence" value="ECO:0007669"/>
    <property type="project" value="InterPro"/>
</dbReference>
<evidence type="ECO:0000256" key="3">
    <source>
        <dbReference type="ARBA" id="ARBA00022679"/>
    </source>
</evidence>
<dbReference type="EMBL" id="BK068109">
    <property type="protein sequence ID" value="DBA56117.1"/>
    <property type="molecule type" value="Genomic_DNA"/>
</dbReference>
<reference evidence="5" key="1">
    <citation type="journal article" date="2023" name="Microbiome">
        <title>Phages are unrecognized players in the ecology of the oral pathogen Porphyromonas gingivalis.</title>
        <authorList>
            <person name="Matrishin C.B."/>
            <person name="Haase E.M."/>
            <person name="Dewhirst F.E."/>
            <person name="Mark Welch J.L."/>
            <person name="Miranda-Sanchez F."/>
            <person name="Chen T."/>
            <person name="MacFarland D.C."/>
            <person name="Kauffman K.M."/>
        </authorList>
    </citation>
    <scope>NUCLEOTIDE SEQUENCE</scope>
</reference>
<dbReference type="GO" id="GO:0003677">
    <property type="term" value="F:DNA binding"/>
    <property type="evidence" value="ECO:0007669"/>
    <property type="project" value="InterPro"/>
</dbReference>
<dbReference type="Pfam" id="PF01555">
    <property type="entry name" value="N6_N4_Mtase"/>
    <property type="match status" value="1"/>
</dbReference>
<organism evidence="5">
    <name type="scientific">Porphyromonas phage phage028a_KCOM2799</name>
    <dbReference type="NCBI Taxonomy" id="3154118"/>
    <lineage>
        <taxon>Viruses</taxon>
        <taxon>Duplodnaviria</taxon>
        <taxon>Heunggongvirae</taxon>
        <taxon>Uroviricota</taxon>
        <taxon>Caudoviricetes</taxon>
        <taxon>Nixviridae</taxon>
        <taxon>Haasevirus</taxon>
        <taxon>Haasevirus pging00U</taxon>
    </lineage>
</organism>
<dbReference type="InterPro" id="IPR002941">
    <property type="entry name" value="DNA_methylase_N4/N6"/>
</dbReference>
<dbReference type="PROSITE" id="PS00092">
    <property type="entry name" value="N6_MTASE"/>
    <property type="match status" value="1"/>
</dbReference>
<dbReference type="InterPro" id="IPR002052">
    <property type="entry name" value="DNA_methylase_N6_adenine_CS"/>
</dbReference>
<protein>
    <submittedName>
        <fullName evidence="5">Methyltransferase</fullName>
    </submittedName>
</protein>
<dbReference type="PRINTS" id="PR00508">
    <property type="entry name" value="S21N4MTFRASE"/>
</dbReference>
<dbReference type="InterPro" id="IPR001091">
    <property type="entry name" value="RM_Methyltransferase"/>
</dbReference>
<keyword evidence="2 5" id="KW-0489">Methyltransferase</keyword>
<dbReference type="Gene3D" id="3.40.50.150">
    <property type="entry name" value="Vaccinia Virus protein VP39"/>
    <property type="match status" value="1"/>
</dbReference>
<dbReference type="SUPFAM" id="SSF53335">
    <property type="entry name" value="S-adenosyl-L-methionine-dependent methyltransferases"/>
    <property type="match status" value="1"/>
</dbReference>
<name>A0AAT9JEB0_9CAUD</name>
<dbReference type="GO" id="GO:0032259">
    <property type="term" value="P:methylation"/>
    <property type="evidence" value="ECO:0007669"/>
    <property type="project" value="UniProtKB-KW"/>
</dbReference>
<reference evidence="5" key="2">
    <citation type="submission" date="2024-05" db="EMBL/GenBank/DDBJ databases">
        <authorList>
            <person name="Matrishin C.B."/>
            <person name="Kauffman K.M."/>
        </authorList>
    </citation>
    <scope>NUCLEOTIDE SEQUENCE</scope>
</reference>
<dbReference type="CDD" id="cd16387">
    <property type="entry name" value="ParB_N_Srx"/>
    <property type="match status" value="1"/>
</dbReference>
<dbReference type="PIRSF" id="PIRSF036758">
    <property type="entry name" value="Aden_M_ParB"/>
    <property type="match status" value="1"/>
</dbReference>
<evidence type="ECO:0000256" key="1">
    <source>
        <dbReference type="ARBA" id="ARBA00006594"/>
    </source>
</evidence>
<evidence type="ECO:0000313" key="5">
    <source>
        <dbReference type="EMBL" id="DBA56117.1"/>
    </source>
</evidence>
<evidence type="ECO:0000259" key="4">
    <source>
        <dbReference type="Pfam" id="PF01555"/>
    </source>
</evidence>
<dbReference type="InterPro" id="IPR029063">
    <property type="entry name" value="SAM-dependent_MTases_sf"/>
</dbReference>
<keyword evidence="3" id="KW-0808">Transferase</keyword>
<dbReference type="InterPro" id="IPR015840">
    <property type="entry name" value="DNA_MeTrfase_ParB"/>
</dbReference>
<comment type="similarity">
    <text evidence="1">Belongs to the N(4)/N(6)-methyltransferase family.</text>
</comment>
<feature type="domain" description="DNA methylase N-4/N-6" evidence="4">
    <location>
        <begin position="228"/>
        <end position="420"/>
    </location>
</feature>
<sequence length="448" mass="51191">MSPEWRSSIKYYQMKTIEVYNLGNLPTADVSEFIELQQDFKTSDPEKLRNLQMLIIERGFKYAFTVWESPDGKKYIIDAHQRKAALLALRKRGWNIPPIPFQPIQAENKKEAVEEIAAFNSSFGTMNPDTLLFQQYEIDKDTLGSFSLPFEAVAFENVDMGSVDYGVSATTDDPEDSFEEEEEIKVPDYDKAISKTGDIWKLGEHRLICGDCQSKRVVDALMQGAKADLCVTDPPYNVSYVGETEDMMTIDNDDMSNDEFLSFLRQVFKSIKGVMKPGAGIYVFHADTEGSNFRRAFVEAGFKFAQCCIWVKSSFAMGRQDYQWQHEPILYGWVPGAAHRWYSDRRQTTIWPFDRPSRNAIHPTMKPIPLISYPIQNSSKARDIVIDFFSGSGSTLIACEKTDRIGRAIEIDPKYVDASVRRYRQLFPNNTITLIRDGKELQFSETGL</sequence>
<proteinExistence type="inferred from homology"/>
<accession>A0AAT9JEB0</accession>